<evidence type="ECO:0000256" key="3">
    <source>
        <dbReference type="ARBA" id="ARBA00022475"/>
    </source>
</evidence>
<keyword evidence="9" id="KW-1185">Reference proteome</keyword>
<comment type="subcellular location">
    <subcellularLocation>
        <location evidence="1">Cell membrane</location>
        <topology evidence="1">Multi-pass membrane protein</topology>
    </subcellularLocation>
</comment>
<evidence type="ECO:0000313" key="8">
    <source>
        <dbReference type="EMBL" id="PWI57595.1"/>
    </source>
</evidence>
<evidence type="ECO:0000256" key="6">
    <source>
        <dbReference type="ARBA" id="ARBA00023136"/>
    </source>
</evidence>
<keyword evidence="4 7" id="KW-0812">Transmembrane</keyword>
<keyword evidence="6 7" id="KW-0472">Membrane</keyword>
<dbReference type="GO" id="GO:0015990">
    <property type="term" value="P:electron transport coupled proton transport"/>
    <property type="evidence" value="ECO:0007669"/>
    <property type="project" value="TreeGrafter"/>
</dbReference>
<reference evidence="8 9" key="1">
    <citation type="submission" date="2016-11" db="EMBL/GenBank/DDBJ databases">
        <title>Comparative genomics of Acidibacillus ferroxidans species.</title>
        <authorList>
            <person name="Oliveira G."/>
            <person name="Nunes G."/>
            <person name="Oliveira R."/>
            <person name="Araujo F."/>
            <person name="Salim A."/>
            <person name="Scholte L."/>
            <person name="Morais D."/>
            <person name="Nancucheo I."/>
            <person name="Johnson D.B."/>
            <person name="Grail B."/>
            <person name="Bittencourt J."/>
            <person name="Valadares R."/>
        </authorList>
    </citation>
    <scope>NUCLEOTIDE SEQUENCE [LARGE SCALE GENOMIC DNA]</scope>
    <source>
        <strain evidence="8 9">Y002</strain>
    </source>
</reference>
<dbReference type="GO" id="GO:0009319">
    <property type="term" value="C:cytochrome o ubiquinol oxidase complex"/>
    <property type="evidence" value="ECO:0007669"/>
    <property type="project" value="TreeGrafter"/>
</dbReference>
<evidence type="ECO:0000256" key="4">
    <source>
        <dbReference type="ARBA" id="ARBA00022692"/>
    </source>
</evidence>
<evidence type="ECO:0008006" key="10">
    <source>
        <dbReference type="Google" id="ProtNLM"/>
    </source>
</evidence>
<evidence type="ECO:0000256" key="2">
    <source>
        <dbReference type="ARBA" id="ARBA00008079"/>
    </source>
</evidence>
<dbReference type="Proteomes" id="UP000245380">
    <property type="component" value="Unassembled WGS sequence"/>
</dbReference>
<proteinExistence type="inferred from homology"/>
<evidence type="ECO:0000313" key="9">
    <source>
        <dbReference type="Proteomes" id="UP000245380"/>
    </source>
</evidence>
<sequence>MQEHAHSYHHGGPSAGKEDHGPWKHIIGFVISLLFTALALWMVVAHIAHASMLFAVILALAIAQAFVQLFFFMHISESHAPQWPFHVWMLTLGLLFTITVIVGSIWIMSFGTESY</sequence>
<dbReference type="EMBL" id="MPDK01000011">
    <property type="protein sequence ID" value="PWI57595.1"/>
    <property type="molecule type" value="Genomic_DNA"/>
</dbReference>
<evidence type="ECO:0000256" key="7">
    <source>
        <dbReference type="SAM" id="Phobius"/>
    </source>
</evidence>
<dbReference type="InterPro" id="IPR050968">
    <property type="entry name" value="Cytochrome_c_oxidase_bac_sub4"/>
</dbReference>
<gene>
    <name evidence="8" type="ORF">BM613_07945</name>
</gene>
<organism evidence="8 9">
    <name type="scientific">Sulfoacidibacillus thermotolerans</name>
    <name type="common">Acidibacillus sulfuroxidans</name>
    <dbReference type="NCBI Taxonomy" id="1765684"/>
    <lineage>
        <taxon>Bacteria</taxon>
        <taxon>Bacillati</taxon>
        <taxon>Bacillota</taxon>
        <taxon>Bacilli</taxon>
        <taxon>Bacillales</taxon>
        <taxon>Alicyclobacillaceae</taxon>
        <taxon>Sulfoacidibacillus</taxon>
    </lineage>
</organism>
<dbReference type="PANTHER" id="PTHR36835">
    <property type="entry name" value="CYTOCHROME BO(3) UBIQUINOL OXIDASE SUBUNIT 4"/>
    <property type="match status" value="1"/>
</dbReference>
<dbReference type="AlphaFoldDB" id="A0A2U3D8J9"/>
<name>A0A2U3D8J9_SULT2</name>
<dbReference type="GO" id="GO:0009486">
    <property type="term" value="F:cytochrome bo3 ubiquinol oxidase activity"/>
    <property type="evidence" value="ECO:0007669"/>
    <property type="project" value="TreeGrafter"/>
</dbReference>
<feature type="transmembrane region" description="Helical" evidence="7">
    <location>
        <begin position="26"/>
        <end position="45"/>
    </location>
</feature>
<dbReference type="GO" id="GO:0005886">
    <property type="term" value="C:plasma membrane"/>
    <property type="evidence" value="ECO:0007669"/>
    <property type="project" value="UniProtKB-SubCell"/>
</dbReference>
<feature type="transmembrane region" description="Helical" evidence="7">
    <location>
        <begin position="52"/>
        <end position="73"/>
    </location>
</feature>
<evidence type="ECO:0000256" key="5">
    <source>
        <dbReference type="ARBA" id="ARBA00022989"/>
    </source>
</evidence>
<dbReference type="Pfam" id="PF03626">
    <property type="entry name" value="COX4_pro"/>
    <property type="match status" value="1"/>
</dbReference>
<dbReference type="GO" id="GO:0015078">
    <property type="term" value="F:proton transmembrane transporter activity"/>
    <property type="evidence" value="ECO:0007669"/>
    <property type="project" value="TreeGrafter"/>
</dbReference>
<dbReference type="PANTHER" id="PTHR36835:SF1">
    <property type="entry name" value="CYTOCHROME BO(3) UBIQUINOL OXIDASE SUBUNIT 4"/>
    <property type="match status" value="1"/>
</dbReference>
<dbReference type="GO" id="GO:0019646">
    <property type="term" value="P:aerobic electron transport chain"/>
    <property type="evidence" value="ECO:0007669"/>
    <property type="project" value="TreeGrafter"/>
</dbReference>
<keyword evidence="3" id="KW-1003">Cell membrane</keyword>
<comment type="similarity">
    <text evidence="2">Belongs to the cytochrome c oxidase bacterial subunit 4 family.</text>
</comment>
<dbReference type="InterPro" id="IPR005171">
    <property type="entry name" value="Cyt_c_oxidase_su4_prok"/>
</dbReference>
<accession>A0A2U3D8J9</accession>
<evidence type="ECO:0000256" key="1">
    <source>
        <dbReference type="ARBA" id="ARBA00004651"/>
    </source>
</evidence>
<feature type="transmembrane region" description="Helical" evidence="7">
    <location>
        <begin position="85"/>
        <end position="108"/>
    </location>
</feature>
<protein>
    <recommendedName>
        <fullName evidence="10">Quinol oxidase subunit 4</fullName>
    </recommendedName>
</protein>
<comment type="caution">
    <text evidence="8">The sequence shown here is derived from an EMBL/GenBank/DDBJ whole genome shotgun (WGS) entry which is preliminary data.</text>
</comment>
<keyword evidence="5 7" id="KW-1133">Transmembrane helix</keyword>